<dbReference type="GO" id="GO:0005886">
    <property type="term" value="C:plasma membrane"/>
    <property type="evidence" value="ECO:0007669"/>
    <property type="project" value="UniProtKB-SubCell"/>
</dbReference>
<evidence type="ECO:0000256" key="5">
    <source>
        <dbReference type="ARBA" id="ARBA00023136"/>
    </source>
</evidence>
<evidence type="ECO:0000313" key="7">
    <source>
        <dbReference type="EMBL" id="HIQ83579.1"/>
    </source>
</evidence>
<keyword evidence="2" id="KW-1003">Cell membrane</keyword>
<dbReference type="EMBL" id="DVFZ01000103">
    <property type="protein sequence ID" value="HIQ83579.1"/>
    <property type="molecule type" value="Genomic_DNA"/>
</dbReference>
<feature type="transmembrane region" description="Helical" evidence="6">
    <location>
        <begin position="169"/>
        <end position="186"/>
    </location>
</feature>
<feature type="transmembrane region" description="Helical" evidence="6">
    <location>
        <begin position="39"/>
        <end position="61"/>
    </location>
</feature>
<keyword evidence="5 6" id="KW-0472">Membrane</keyword>
<keyword evidence="3 6" id="KW-0812">Transmembrane</keyword>
<accession>A0A9D0ZQF6</accession>
<dbReference type="GO" id="GO:0022857">
    <property type="term" value="F:transmembrane transporter activity"/>
    <property type="evidence" value="ECO:0007669"/>
    <property type="project" value="InterPro"/>
</dbReference>
<feature type="transmembrane region" description="Helical" evidence="6">
    <location>
        <begin position="118"/>
        <end position="139"/>
    </location>
</feature>
<evidence type="ECO:0000313" key="8">
    <source>
        <dbReference type="Proteomes" id="UP000824260"/>
    </source>
</evidence>
<evidence type="ECO:0000256" key="4">
    <source>
        <dbReference type="ARBA" id="ARBA00022989"/>
    </source>
</evidence>
<comment type="caution">
    <text evidence="7">The sequence shown here is derived from an EMBL/GenBank/DDBJ whole genome shotgun (WGS) entry which is preliminary data.</text>
</comment>
<dbReference type="CDD" id="cd06574">
    <property type="entry name" value="TM_PBP1_branched-chain-AA_like"/>
    <property type="match status" value="1"/>
</dbReference>
<feature type="transmembrane region" description="Helical" evidence="6">
    <location>
        <begin position="198"/>
        <end position="216"/>
    </location>
</feature>
<dbReference type="Proteomes" id="UP000824260">
    <property type="component" value="Unassembled WGS sequence"/>
</dbReference>
<dbReference type="InterPro" id="IPR001851">
    <property type="entry name" value="ABC_transp_permease"/>
</dbReference>
<sequence length="277" mass="28819">MGVLITYTILDFPDLSVDGTFPLGGVISTMMIAAGQSPMLALLAAVAGGAVAGLCTGLIHVKLKVRDLFSGIIVSTALYSINLKISGGKSLATIGRQDVTLFQNNALADFLGGIVGDYSTLVIIILVVLVMKILLDLFLKTRAGYLLRAVGDNERVVTALACDKGRVKIVGLMIANAFAALSGAVLCQHQRMFEVSMGTGSMVLALASVIIGMNIFRRVSFVKGTTAAIAGAIVYRMCVSLAIACGMGASDLKLITAVLFLLILAAGLLRKGGKKHA</sequence>
<dbReference type="PANTHER" id="PTHR32196:SF69">
    <property type="entry name" value="BRANCHED-CHAIN AMINO ACID TRANSPORT SYSTEM, PERMEASE PROTEIN"/>
    <property type="match status" value="1"/>
</dbReference>
<reference evidence="7" key="2">
    <citation type="journal article" date="2021" name="PeerJ">
        <title>Extensive microbial diversity within the chicken gut microbiome revealed by metagenomics and culture.</title>
        <authorList>
            <person name="Gilroy R."/>
            <person name="Ravi A."/>
            <person name="Getino M."/>
            <person name="Pursley I."/>
            <person name="Horton D.L."/>
            <person name="Alikhan N.F."/>
            <person name="Baker D."/>
            <person name="Gharbi K."/>
            <person name="Hall N."/>
            <person name="Watson M."/>
            <person name="Adriaenssens E.M."/>
            <person name="Foster-Nyarko E."/>
            <person name="Jarju S."/>
            <person name="Secka A."/>
            <person name="Antonio M."/>
            <person name="Oren A."/>
            <person name="Chaudhuri R.R."/>
            <person name="La Ragione R."/>
            <person name="Hildebrand F."/>
            <person name="Pallen M.J."/>
        </authorList>
    </citation>
    <scope>NUCLEOTIDE SEQUENCE</scope>
    <source>
        <strain evidence="7">ChiSjej6B24-2974</strain>
    </source>
</reference>
<dbReference type="Pfam" id="PF02653">
    <property type="entry name" value="BPD_transp_2"/>
    <property type="match status" value="1"/>
</dbReference>
<evidence type="ECO:0000256" key="2">
    <source>
        <dbReference type="ARBA" id="ARBA00022475"/>
    </source>
</evidence>
<reference evidence="7" key="1">
    <citation type="submission" date="2020-10" db="EMBL/GenBank/DDBJ databases">
        <authorList>
            <person name="Gilroy R."/>
        </authorList>
    </citation>
    <scope>NUCLEOTIDE SEQUENCE</scope>
    <source>
        <strain evidence="7">ChiSjej6B24-2974</strain>
    </source>
</reference>
<dbReference type="AlphaFoldDB" id="A0A9D0ZQF6"/>
<evidence type="ECO:0000256" key="6">
    <source>
        <dbReference type="SAM" id="Phobius"/>
    </source>
</evidence>
<feature type="transmembrane region" description="Helical" evidence="6">
    <location>
        <begin position="228"/>
        <end position="249"/>
    </location>
</feature>
<keyword evidence="4 6" id="KW-1133">Transmembrane helix</keyword>
<feature type="transmembrane region" description="Helical" evidence="6">
    <location>
        <begin position="255"/>
        <end position="273"/>
    </location>
</feature>
<gene>
    <name evidence="7" type="ORF">IAA52_10825</name>
</gene>
<organism evidence="7 8">
    <name type="scientific">Candidatus Pullichristensenella stercorigallinarum</name>
    <dbReference type="NCBI Taxonomy" id="2840909"/>
    <lineage>
        <taxon>Bacteria</taxon>
        <taxon>Bacillati</taxon>
        <taxon>Bacillota</taxon>
        <taxon>Clostridia</taxon>
        <taxon>Candidatus Pullichristensenella</taxon>
    </lineage>
</organism>
<protein>
    <submittedName>
        <fullName evidence="7">ABC transporter permease</fullName>
    </submittedName>
</protein>
<proteinExistence type="predicted"/>
<evidence type="ECO:0000256" key="3">
    <source>
        <dbReference type="ARBA" id="ARBA00022692"/>
    </source>
</evidence>
<name>A0A9D0ZQF6_9FIRM</name>
<comment type="subcellular location">
    <subcellularLocation>
        <location evidence="1">Cell membrane</location>
        <topology evidence="1">Multi-pass membrane protein</topology>
    </subcellularLocation>
</comment>
<dbReference type="PANTHER" id="PTHR32196">
    <property type="entry name" value="ABC TRANSPORTER PERMEASE PROTEIN YPHD-RELATED-RELATED"/>
    <property type="match status" value="1"/>
</dbReference>
<evidence type="ECO:0000256" key="1">
    <source>
        <dbReference type="ARBA" id="ARBA00004651"/>
    </source>
</evidence>